<accession>A0AAP4A7F8</accession>
<proteinExistence type="predicted"/>
<gene>
    <name evidence="1" type="ORF">QDS18_26475</name>
</gene>
<dbReference type="RefSeq" id="WP_028542591.1">
    <property type="nucleotide sequence ID" value="NZ_CP017968.3"/>
</dbReference>
<comment type="caution">
    <text evidence="1">The sequence shown here is derived from an EMBL/GenBank/DDBJ whole genome shotgun (WGS) entry which is preliminary data.</text>
</comment>
<evidence type="ECO:0000313" key="2">
    <source>
        <dbReference type="Proteomes" id="UP001229409"/>
    </source>
</evidence>
<dbReference type="EMBL" id="JARVWT010000018">
    <property type="protein sequence ID" value="MDH2334425.1"/>
    <property type="molecule type" value="Genomic_DNA"/>
</dbReference>
<evidence type="ECO:0000313" key="1">
    <source>
        <dbReference type="EMBL" id="MDH2334425.1"/>
    </source>
</evidence>
<sequence length="196" mass="21810">MINKYIAVAVIVLAIVCGLVLNASKQNPITLDQQETAPESKKYSGEKYITKYTYKKINDQKASLMTSNILHATSLEEETVAQFRGALITLFGEPQRTSENFEEAYEYIIKATDPNGQSWILTAYEGPGGPAIGGDTEKESIEEVAQDLLNLIEATRPANFEDVGYYEDTGSTIRYGCKEQVCFHQESTTEQYAPDK</sequence>
<reference evidence="1" key="1">
    <citation type="submission" date="2023-04" db="EMBL/GenBank/DDBJ databases">
        <title>Uncovering the Secrets of Slow-Growing Bacteria in Tropical Savanna Soil through Cultivation and Genomic Analysis.</title>
        <authorList>
            <person name="Goncalves O.S."/>
            <person name="Santana M.F."/>
        </authorList>
    </citation>
    <scope>NUCLEOTIDE SEQUENCE</scope>
    <source>
        <strain evidence="1">ANTI</strain>
    </source>
</reference>
<dbReference type="AlphaFoldDB" id="A0AAP4A7F8"/>
<organism evidence="1 2">
    <name type="scientific">Paenibacillus polymyxa</name>
    <name type="common">Bacillus polymyxa</name>
    <dbReference type="NCBI Taxonomy" id="1406"/>
    <lineage>
        <taxon>Bacteria</taxon>
        <taxon>Bacillati</taxon>
        <taxon>Bacillota</taxon>
        <taxon>Bacilli</taxon>
        <taxon>Bacillales</taxon>
        <taxon>Paenibacillaceae</taxon>
        <taxon>Paenibacillus</taxon>
    </lineage>
</organism>
<name>A0AAP4A7F8_PAEPO</name>
<dbReference type="Proteomes" id="UP001229409">
    <property type="component" value="Unassembled WGS sequence"/>
</dbReference>
<protein>
    <submittedName>
        <fullName evidence="1">Uncharacterized protein</fullName>
    </submittedName>
</protein>